<organism evidence="1 2">
    <name type="scientific">Rubroshorea leprosula</name>
    <dbReference type="NCBI Taxonomy" id="152421"/>
    <lineage>
        <taxon>Eukaryota</taxon>
        <taxon>Viridiplantae</taxon>
        <taxon>Streptophyta</taxon>
        <taxon>Embryophyta</taxon>
        <taxon>Tracheophyta</taxon>
        <taxon>Spermatophyta</taxon>
        <taxon>Magnoliopsida</taxon>
        <taxon>eudicotyledons</taxon>
        <taxon>Gunneridae</taxon>
        <taxon>Pentapetalae</taxon>
        <taxon>rosids</taxon>
        <taxon>malvids</taxon>
        <taxon>Malvales</taxon>
        <taxon>Dipterocarpaceae</taxon>
        <taxon>Rubroshorea</taxon>
    </lineage>
</organism>
<dbReference type="PANTHER" id="PTHR47481:SF29">
    <property type="entry name" value="RETROTRANSPOSON GAG DOMAIN-CONTAINING PROTEIN"/>
    <property type="match status" value="1"/>
</dbReference>
<dbReference type="Pfam" id="PF14223">
    <property type="entry name" value="Retrotran_gag_2"/>
    <property type="match status" value="1"/>
</dbReference>
<dbReference type="Proteomes" id="UP001054252">
    <property type="component" value="Unassembled WGS sequence"/>
</dbReference>
<protein>
    <submittedName>
        <fullName evidence="1">Uncharacterized protein</fullName>
    </submittedName>
</protein>
<evidence type="ECO:0000313" key="1">
    <source>
        <dbReference type="EMBL" id="GKV41582.1"/>
    </source>
</evidence>
<reference evidence="1 2" key="1">
    <citation type="journal article" date="2021" name="Commun. Biol.">
        <title>The genome of Shorea leprosula (Dipterocarpaceae) highlights the ecological relevance of drought in aseasonal tropical rainforests.</title>
        <authorList>
            <person name="Ng K.K.S."/>
            <person name="Kobayashi M.J."/>
            <person name="Fawcett J.A."/>
            <person name="Hatakeyama M."/>
            <person name="Paape T."/>
            <person name="Ng C.H."/>
            <person name="Ang C.C."/>
            <person name="Tnah L.H."/>
            <person name="Lee C.T."/>
            <person name="Nishiyama T."/>
            <person name="Sese J."/>
            <person name="O'Brien M.J."/>
            <person name="Copetti D."/>
            <person name="Mohd Noor M.I."/>
            <person name="Ong R.C."/>
            <person name="Putra M."/>
            <person name="Sireger I.Z."/>
            <person name="Indrioko S."/>
            <person name="Kosugi Y."/>
            <person name="Izuno A."/>
            <person name="Isagi Y."/>
            <person name="Lee S.L."/>
            <person name="Shimizu K.K."/>
        </authorList>
    </citation>
    <scope>NUCLEOTIDE SEQUENCE [LARGE SCALE GENOMIC DNA]</scope>
    <source>
        <strain evidence="1">214</strain>
    </source>
</reference>
<name>A0AAV5LWM2_9ROSI</name>
<keyword evidence="2" id="KW-1185">Reference proteome</keyword>
<dbReference type="EMBL" id="BPVZ01000150">
    <property type="protein sequence ID" value="GKV41582.1"/>
    <property type="molecule type" value="Genomic_DNA"/>
</dbReference>
<proteinExistence type="predicted"/>
<accession>A0AAV5LWM2</accession>
<evidence type="ECO:0000313" key="2">
    <source>
        <dbReference type="Proteomes" id="UP001054252"/>
    </source>
</evidence>
<sequence length="231" mass="25879">MSMSSSSDISPISPVIITQTSLSSFTAKQAWDAIELAYHDQLEANAILYSQEYAALRKEPNQSMIEYLQHAKKIADQLYSINDPVSDRDLVLRVLAGLDSSYSVSKCSIPQRVPFPSFLQLRSLLLIEEANLQHENSQNHATESFSSPQVLLLSTVQQQQRDCSGTSRAQFIEHKGAIGWSIVDIKGVSPSVCMHKILLDEGHKPIVQPQRHLNPNMQEVVIVINSLAWYY</sequence>
<comment type="caution">
    <text evidence="1">The sequence shown here is derived from an EMBL/GenBank/DDBJ whole genome shotgun (WGS) entry which is preliminary data.</text>
</comment>
<gene>
    <name evidence="1" type="ORF">SLEP1_g49088</name>
</gene>
<dbReference type="AlphaFoldDB" id="A0AAV5LWM2"/>
<dbReference type="PANTHER" id="PTHR47481">
    <property type="match status" value="1"/>
</dbReference>